<proteinExistence type="predicted"/>
<dbReference type="Proteomes" id="UP000240419">
    <property type="component" value="Unassembled WGS sequence"/>
</dbReference>
<evidence type="ECO:0000313" key="3">
    <source>
        <dbReference type="Proteomes" id="UP000240419"/>
    </source>
</evidence>
<dbReference type="AlphaFoldDB" id="A0A2P7VEA4"/>
<name>A0A2P7VEA4_9BACL</name>
<dbReference type="OrthoDB" id="9874493at2"/>
<gene>
    <name evidence="2" type="ORF">C7R93_07785</name>
</gene>
<keyword evidence="1" id="KW-0812">Transmembrane</keyword>
<evidence type="ECO:0000313" key="2">
    <source>
        <dbReference type="EMBL" id="PSJ97519.1"/>
    </source>
</evidence>
<accession>A0A2P7VEA4</accession>
<reference evidence="2 3" key="1">
    <citation type="submission" date="2018-03" db="EMBL/GenBank/DDBJ databases">
        <title>Brevisbacillus phylogenomics.</title>
        <authorList>
            <person name="Dunlap C."/>
        </authorList>
    </citation>
    <scope>NUCLEOTIDE SEQUENCE [LARGE SCALE GENOMIC DNA]</scope>
    <source>
        <strain evidence="2 3">NRRL NRS-1210</strain>
    </source>
</reference>
<feature type="transmembrane region" description="Helical" evidence="1">
    <location>
        <begin position="28"/>
        <end position="46"/>
    </location>
</feature>
<evidence type="ECO:0000256" key="1">
    <source>
        <dbReference type="SAM" id="Phobius"/>
    </source>
</evidence>
<dbReference type="RefSeq" id="WP_106838287.1">
    <property type="nucleotide sequence ID" value="NZ_JBCNIW010000010.1"/>
</dbReference>
<feature type="transmembrane region" description="Helical" evidence="1">
    <location>
        <begin position="5"/>
        <end position="22"/>
    </location>
</feature>
<comment type="caution">
    <text evidence="2">The sequence shown here is derived from an EMBL/GenBank/DDBJ whole genome shotgun (WGS) entry which is preliminary data.</text>
</comment>
<organism evidence="2 3">
    <name type="scientific">Brevibacillus fortis</name>
    <dbReference type="NCBI Taxonomy" id="2126352"/>
    <lineage>
        <taxon>Bacteria</taxon>
        <taxon>Bacillati</taxon>
        <taxon>Bacillota</taxon>
        <taxon>Bacilli</taxon>
        <taxon>Bacillales</taxon>
        <taxon>Paenibacillaceae</taxon>
        <taxon>Brevibacillus</taxon>
    </lineage>
</organism>
<keyword evidence="1" id="KW-0472">Membrane</keyword>
<sequence length="62" mass="7094">MASRYLEFAIILTGILLYKIFWGDSLTPGAIGILIGMIIVSLILFMRKQYAKRETQKKQENS</sequence>
<dbReference type="EMBL" id="PXZM01000011">
    <property type="protein sequence ID" value="PSJ97519.1"/>
    <property type="molecule type" value="Genomic_DNA"/>
</dbReference>
<keyword evidence="1" id="KW-1133">Transmembrane helix</keyword>
<protein>
    <submittedName>
        <fullName evidence="2">Uncharacterized protein</fullName>
    </submittedName>
</protein>
<keyword evidence="3" id="KW-1185">Reference proteome</keyword>